<feature type="region of interest" description="Disordered" evidence="1">
    <location>
        <begin position="68"/>
        <end position="157"/>
    </location>
</feature>
<evidence type="ECO:0000313" key="2">
    <source>
        <dbReference type="EMBL" id="KAH1186775.1"/>
    </source>
</evidence>
<accession>A0A9D3XX39</accession>
<proteinExistence type="predicted"/>
<dbReference type="Proteomes" id="UP000827986">
    <property type="component" value="Unassembled WGS sequence"/>
</dbReference>
<evidence type="ECO:0000313" key="3">
    <source>
        <dbReference type="Proteomes" id="UP000827986"/>
    </source>
</evidence>
<feature type="compositionally biased region" description="Polar residues" evidence="1">
    <location>
        <begin position="111"/>
        <end position="123"/>
    </location>
</feature>
<gene>
    <name evidence="2" type="ORF">KIL84_019524</name>
</gene>
<comment type="caution">
    <text evidence="2">The sequence shown here is derived from an EMBL/GenBank/DDBJ whole genome shotgun (WGS) entry which is preliminary data.</text>
</comment>
<organism evidence="2 3">
    <name type="scientific">Mauremys mutica</name>
    <name type="common">yellowpond turtle</name>
    <dbReference type="NCBI Taxonomy" id="74926"/>
    <lineage>
        <taxon>Eukaryota</taxon>
        <taxon>Metazoa</taxon>
        <taxon>Chordata</taxon>
        <taxon>Craniata</taxon>
        <taxon>Vertebrata</taxon>
        <taxon>Euteleostomi</taxon>
        <taxon>Archelosauria</taxon>
        <taxon>Testudinata</taxon>
        <taxon>Testudines</taxon>
        <taxon>Cryptodira</taxon>
        <taxon>Durocryptodira</taxon>
        <taxon>Testudinoidea</taxon>
        <taxon>Geoemydidae</taxon>
        <taxon>Geoemydinae</taxon>
        <taxon>Mauremys</taxon>
    </lineage>
</organism>
<name>A0A9D3XX39_9SAUR</name>
<reference evidence="2" key="1">
    <citation type="submission" date="2021-09" db="EMBL/GenBank/DDBJ databases">
        <title>The genome of Mauremys mutica provides insights into the evolution of semi-aquatic lifestyle.</title>
        <authorList>
            <person name="Gong S."/>
            <person name="Gao Y."/>
        </authorList>
    </citation>
    <scope>NUCLEOTIDE SEQUENCE</scope>
    <source>
        <strain evidence="2">MM-2020</strain>
        <tissue evidence="2">Muscle</tissue>
    </source>
</reference>
<evidence type="ECO:0000256" key="1">
    <source>
        <dbReference type="SAM" id="MobiDB-lite"/>
    </source>
</evidence>
<sequence length="157" mass="17626">MSWSLGFKACEDCGKSMPKSDPHTLFLKCLGESHLKEHCKICRGFRPRTLKDRDQRLCILLMEAMLHPQSDPGSAEPAPSTSSSVCSAPAPRKDSSSDLRHRHGSAHRALTHTSVRHQFQSPVPQKKKRPERDRSPASPRTSRLGSPRQAMPPRYSY</sequence>
<dbReference type="AlphaFoldDB" id="A0A9D3XX39"/>
<dbReference type="EMBL" id="JAHDVG010000463">
    <property type="protein sequence ID" value="KAH1186775.1"/>
    <property type="molecule type" value="Genomic_DNA"/>
</dbReference>
<feature type="compositionally biased region" description="Basic residues" evidence="1">
    <location>
        <begin position="100"/>
        <end position="110"/>
    </location>
</feature>
<keyword evidence="3" id="KW-1185">Reference proteome</keyword>
<protein>
    <submittedName>
        <fullName evidence="2">Uncharacterized protein</fullName>
    </submittedName>
</protein>